<dbReference type="CDD" id="cd06218">
    <property type="entry name" value="DHOD_e_trans"/>
    <property type="match status" value="1"/>
</dbReference>
<feature type="binding site" evidence="11">
    <location>
        <begin position="77"/>
        <end position="78"/>
    </location>
    <ligand>
        <name>FAD</name>
        <dbReference type="ChEBI" id="CHEBI:57692"/>
    </ligand>
</feature>
<dbReference type="InterPro" id="IPR019480">
    <property type="entry name" value="Dihydroorotate_DH_Fe-S-bd"/>
</dbReference>
<keyword evidence="9 11" id="KW-0408">Iron</keyword>
<keyword evidence="7 11" id="KW-0665">Pyrimidine biosynthesis</keyword>
<proteinExistence type="inferred from homology"/>
<comment type="similarity">
    <text evidence="1 11">Belongs to the PyrK family.</text>
</comment>
<protein>
    <recommendedName>
        <fullName evidence="11">Dihydroorotate dehydrogenase B (NAD(+)), electron transfer subunit</fullName>
    </recommendedName>
    <alternativeName>
        <fullName evidence="11">Dihydroorotate oxidase B, electron transfer subunit</fullName>
    </alternativeName>
</protein>
<keyword evidence="14" id="KW-1185">Reference proteome</keyword>
<gene>
    <name evidence="11" type="primary">pyrK</name>
    <name evidence="13" type="ORF">H8S22_08200</name>
</gene>
<keyword evidence="3 11" id="KW-0285">Flavoprotein</keyword>
<feature type="binding site" evidence="11">
    <location>
        <begin position="53"/>
        <end position="56"/>
    </location>
    <ligand>
        <name>FAD</name>
        <dbReference type="ChEBI" id="CHEBI:57692"/>
    </ligand>
</feature>
<keyword evidence="5 11" id="KW-0479">Metal-binding</keyword>
<evidence type="ECO:0000256" key="11">
    <source>
        <dbReference type="HAMAP-Rule" id="MF_01211"/>
    </source>
</evidence>
<feature type="binding site" evidence="11">
    <location>
        <position position="215"/>
    </location>
    <ligand>
        <name>[2Fe-2S] cluster</name>
        <dbReference type="ChEBI" id="CHEBI:190135"/>
    </ligand>
</feature>
<dbReference type="PIRSF" id="PIRSF006816">
    <property type="entry name" value="Cyc3_hyd_g"/>
    <property type="match status" value="1"/>
</dbReference>
<keyword evidence="6 11" id="KW-0274">FAD</keyword>
<dbReference type="Gene3D" id="2.40.30.10">
    <property type="entry name" value="Translation factors"/>
    <property type="match status" value="1"/>
</dbReference>
<feature type="binding site" evidence="11">
    <location>
        <position position="242"/>
    </location>
    <ligand>
        <name>[2Fe-2S] cluster</name>
        <dbReference type="ChEBI" id="CHEBI:190135"/>
    </ligand>
</feature>
<evidence type="ECO:0000256" key="5">
    <source>
        <dbReference type="ARBA" id="ARBA00022723"/>
    </source>
</evidence>
<evidence type="ECO:0000313" key="14">
    <source>
        <dbReference type="Proteomes" id="UP000635828"/>
    </source>
</evidence>
<evidence type="ECO:0000256" key="6">
    <source>
        <dbReference type="ARBA" id="ARBA00022827"/>
    </source>
</evidence>
<dbReference type="EMBL" id="JACOOS010000007">
    <property type="protein sequence ID" value="MBC5677591.1"/>
    <property type="molecule type" value="Genomic_DNA"/>
</dbReference>
<evidence type="ECO:0000256" key="3">
    <source>
        <dbReference type="ARBA" id="ARBA00022630"/>
    </source>
</evidence>
<evidence type="ECO:0000259" key="12">
    <source>
        <dbReference type="PROSITE" id="PS51384"/>
    </source>
</evidence>
<keyword evidence="10 11" id="KW-0411">Iron-sulfur</keyword>
<organism evidence="13 14">
    <name type="scientific">Anaerostipes hominis</name>
    <name type="common">ex Liu et al. 2021</name>
    <dbReference type="NCBI Taxonomy" id="2763018"/>
    <lineage>
        <taxon>Bacteria</taxon>
        <taxon>Bacillati</taxon>
        <taxon>Bacillota</taxon>
        <taxon>Clostridia</taxon>
        <taxon>Lachnospirales</taxon>
        <taxon>Lachnospiraceae</taxon>
        <taxon>Anaerostipes</taxon>
    </lineage>
</organism>
<evidence type="ECO:0000256" key="2">
    <source>
        <dbReference type="ARBA" id="ARBA00022448"/>
    </source>
</evidence>
<dbReference type="HAMAP" id="MF_01211">
    <property type="entry name" value="DHODB_Fe_S_bind"/>
    <property type="match status" value="1"/>
</dbReference>
<keyword evidence="8 11" id="KW-0249">Electron transport</keyword>
<feature type="binding site" evidence="11">
    <location>
        <begin position="70"/>
        <end position="72"/>
    </location>
    <ligand>
        <name>FAD</name>
        <dbReference type="ChEBI" id="CHEBI:57692"/>
    </ligand>
</feature>
<reference evidence="13 14" key="1">
    <citation type="submission" date="2020-08" db="EMBL/GenBank/DDBJ databases">
        <title>Genome public.</title>
        <authorList>
            <person name="Liu C."/>
            <person name="Sun Q."/>
        </authorList>
    </citation>
    <scope>NUCLEOTIDE SEQUENCE [LARGE SCALE GENOMIC DNA]</scope>
    <source>
        <strain evidence="13 14">NSJ-7</strain>
    </source>
</reference>
<dbReference type="InterPro" id="IPR017938">
    <property type="entry name" value="Riboflavin_synthase-like_b-brl"/>
</dbReference>
<sequence>MGKHNIKAEIVSQKKLSTDIFDMTLNVGDMAKEALPGQFVSVYVNDGSKLLPRPISICGIDAKHKTVRIVYRIAGKGTELLSTYEAGTRLNVLGPLGNGFNMKNEKAILIGGGIGIPPMLELAKQLKCEKTIVLGYRNQDTFLKEEFEAYGEVLVSTEDGSVGTKGNVIDAVREQAREGSVIYACGPTPMLKGVKAYAEEMGLEAQISLEERMACGIGACLACVCKSKEVDGHTHVRNKRVCKDGPVFDAKEVEF</sequence>
<keyword evidence="4 11" id="KW-0001">2Fe-2S</keyword>
<evidence type="ECO:0000256" key="4">
    <source>
        <dbReference type="ARBA" id="ARBA00022714"/>
    </source>
</evidence>
<dbReference type="InterPro" id="IPR012165">
    <property type="entry name" value="Cyt_c3_hydrogenase_gsu"/>
</dbReference>
<comment type="function">
    <text evidence="11">Responsible for channeling the electrons from the oxidation of dihydroorotate from the FMN redox center in the PyrD type B subunit to the ultimate electron acceptor NAD(+).</text>
</comment>
<evidence type="ECO:0000256" key="8">
    <source>
        <dbReference type="ARBA" id="ARBA00022982"/>
    </source>
</evidence>
<feature type="binding site" evidence="11">
    <location>
        <position position="220"/>
    </location>
    <ligand>
        <name>[2Fe-2S] cluster</name>
        <dbReference type="ChEBI" id="CHEBI:190135"/>
    </ligand>
</feature>
<dbReference type="InterPro" id="IPR039261">
    <property type="entry name" value="FNR_nucleotide-bd"/>
</dbReference>
<dbReference type="InterPro" id="IPR037117">
    <property type="entry name" value="Dihydroorotate_DH_ele_sf"/>
</dbReference>
<dbReference type="Gene3D" id="3.40.50.80">
    <property type="entry name" value="Nucleotide-binding domain of ferredoxin-NADP reductase (FNR) module"/>
    <property type="match status" value="1"/>
</dbReference>
<feature type="domain" description="FAD-binding FR-type" evidence="12">
    <location>
        <begin position="3"/>
        <end position="102"/>
    </location>
</feature>
<accession>A0ABR7FQV9</accession>
<dbReference type="SUPFAM" id="SSF63380">
    <property type="entry name" value="Riboflavin synthase domain-like"/>
    <property type="match status" value="1"/>
</dbReference>
<feature type="binding site" evidence="11">
    <location>
        <position position="223"/>
    </location>
    <ligand>
        <name>[2Fe-2S] cluster</name>
        <dbReference type="ChEBI" id="CHEBI:190135"/>
    </ligand>
</feature>
<dbReference type="Gene3D" id="2.10.240.10">
    <property type="entry name" value="Dihydroorotate dehydrogenase, electron transfer subunit"/>
    <property type="match status" value="1"/>
</dbReference>
<comment type="caution">
    <text evidence="13">The sequence shown here is derived from an EMBL/GenBank/DDBJ whole genome shotgun (WGS) entry which is preliminary data.</text>
</comment>
<dbReference type="SUPFAM" id="SSF52343">
    <property type="entry name" value="Ferredoxin reductase-like, C-terminal NADP-linked domain"/>
    <property type="match status" value="1"/>
</dbReference>
<dbReference type="Proteomes" id="UP000635828">
    <property type="component" value="Unassembled WGS sequence"/>
</dbReference>
<dbReference type="PANTHER" id="PTHR43513:SF3">
    <property type="entry name" value="DIHYDROOROTATE DEHYDROGENASE B (NAD(+)), ELECTRON TRANSFER SUBUNIT-RELATED"/>
    <property type="match status" value="1"/>
</dbReference>
<dbReference type="PROSITE" id="PS51384">
    <property type="entry name" value="FAD_FR"/>
    <property type="match status" value="1"/>
</dbReference>
<dbReference type="Pfam" id="PF10418">
    <property type="entry name" value="DHODB_Fe-S_bind"/>
    <property type="match status" value="1"/>
</dbReference>
<evidence type="ECO:0000256" key="7">
    <source>
        <dbReference type="ARBA" id="ARBA00022975"/>
    </source>
</evidence>
<evidence type="ECO:0000313" key="13">
    <source>
        <dbReference type="EMBL" id="MBC5677591.1"/>
    </source>
</evidence>
<dbReference type="PANTHER" id="PTHR43513">
    <property type="entry name" value="DIHYDROOROTATE DEHYDROGENASE B (NAD(+)), ELECTRON TRANSFER SUBUNIT"/>
    <property type="match status" value="1"/>
</dbReference>
<dbReference type="RefSeq" id="WP_024726793.1">
    <property type="nucleotide sequence ID" value="NZ_JACOOS010000007.1"/>
</dbReference>
<evidence type="ECO:0000256" key="9">
    <source>
        <dbReference type="ARBA" id="ARBA00023004"/>
    </source>
</evidence>
<comment type="pathway">
    <text evidence="11">Pyrimidine metabolism; UMP biosynthesis via de novo pathway; orotate from (S)-dihydroorotate (NAD(+) route): step 1/1.</text>
</comment>
<comment type="cofactor">
    <cofactor evidence="11">
        <name>[2Fe-2S] cluster</name>
        <dbReference type="ChEBI" id="CHEBI:190135"/>
    </cofactor>
    <text evidence="11">Binds 1 [2Fe-2S] cluster per subunit.</text>
</comment>
<dbReference type="InterPro" id="IPR050353">
    <property type="entry name" value="PyrK_electron_transfer"/>
</dbReference>
<dbReference type="InterPro" id="IPR001433">
    <property type="entry name" value="OxRdtase_FAD/NAD-bd"/>
</dbReference>
<dbReference type="Pfam" id="PF00175">
    <property type="entry name" value="NAD_binding_1"/>
    <property type="match status" value="1"/>
</dbReference>
<comment type="cofactor">
    <cofactor evidence="11">
        <name>FAD</name>
        <dbReference type="ChEBI" id="CHEBI:57692"/>
    </cofactor>
    <text evidence="11">Binds 1 FAD per subunit.</text>
</comment>
<dbReference type="InterPro" id="IPR017927">
    <property type="entry name" value="FAD-bd_FR_type"/>
</dbReference>
<name>A0ABR7FQV9_9FIRM</name>
<dbReference type="InterPro" id="IPR023455">
    <property type="entry name" value="Dihydroorotate_DHASE_ETsu"/>
</dbReference>
<evidence type="ECO:0000256" key="1">
    <source>
        <dbReference type="ARBA" id="ARBA00006422"/>
    </source>
</evidence>
<evidence type="ECO:0000256" key="10">
    <source>
        <dbReference type="ARBA" id="ARBA00023014"/>
    </source>
</evidence>
<comment type="subunit">
    <text evidence="11">Heterotetramer of 2 PyrK and 2 PyrD type B subunits.</text>
</comment>
<keyword evidence="2 11" id="KW-0813">Transport</keyword>